<evidence type="ECO:0000256" key="6">
    <source>
        <dbReference type="ARBA" id="ARBA00023274"/>
    </source>
</evidence>
<protein>
    <recommendedName>
        <fullName evidence="7">Large ribosomal subunit protein bL35m</fullName>
    </recommendedName>
    <alternativeName>
        <fullName evidence="8">39S ribosomal protein L35, mitochondrial</fullName>
    </alternativeName>
</protein>
<dbReference type="InterPro" id="IPR037229">
    <property type="entry name" value="Ribosomal_bL35_sf"/>
</dbReference>
<dbReference type="GO" id="GO:0005840">
    <property type="term" value="C:ribosome"/>
    <property type="evidence" value="ECO:0007669"/>
    <property type="project" value="UniProtKB-KW"/>
</dbReference>
<dbReference type="InterPro" id="IPR021137">
    <property type="entry name" value="Ribosomal_bL35-like"/>
</dbReference>
<evidence type="ECO:0000256" key="3">
    <source>
        <dbReference type="ARBA" id="ARBA00022946"/>
    </source>
</evidence>
<evidence type="ECO:0000313" key="9">
    <source>
        <dbReference type="Proteomes" id="UP000694888"/>
    </source>
</evidence>
<dbReference type="PANTHER" id="PTHR15909">
    <property type="entry name" value="39S RIBOSOMAL PROTEIN L35, MITOCHONDRIAL"/>
    <property type="match status" value="1"/>
</dbReference>
<evidence type="ECO:0000256" key="2">
    <source>
        <dbReference type="ARBA" id="ARBA00006598"/>
    </source>
</evidence>
<keyword evidence="4 10" id="KW-0689">Ribosomal protein</keyword>
<keyword evidence="9" id="KW-1185">Reference proteome</keyword>
<dbReference type="Pfam" id="PF01632">
    <property type="entry name" value="Ribosomal_L35p"/>
    <property type="match status" value="1"/>
</dbReference>
<comment type="similarity">
    <text evidence="2">Belongs to the bacterial ribosomal protein bL35 family.</text>
</comment>
<keyword evidence="5" id="KW-0496">Mitochondrion</keyword>
<evidence type="ECO:0000313" key="10">
    <source>
        <dbReference type="RefSeq" id="XP_005104760.1"/>
    </source>
</evidence>
<evidence type="ECO:0000256" key="1">
    <source>
        <dbReference type="ARBA" id="ARBA00004173"/>
    </source>
</evidence>
<keyword evidence="6" id="KW-0687">Ribonucleoprotein</keyword>
<name>A0ABM0JYV0_APLCA</name>
<evidence type="ECO:0000256" key="4">
    <source>
        <dbReference type="ARBA" id="ARBA00022980"/>
    </source>
</evidence>
<gene>
    <name evidence="10" type="primary">LOC101846232</name>
</gene>
<evidence type="ECO:0000256" key="7">
    <source>
        <dbReference type="ARBA" id="ARBA00035273"/>
    </source>
</evidence>
<reference evidence="10" key="1">
    <citation type="submission" date="2025-08" db="UniProtKB">
        <authorList>
            <consortium name="RefSeq"/>
        </authorList>
    </citation>
    <scope>IDENTIFICATION</scope>
</reference>
<dbReference type="InterPro" id="IPR019338">
    <property type="entry name" value="Ribosomal_bL35m"/>
</dbReference>
<proteinExistence type="inferred from homology"/>
<dbReference type="PANTHER" id="PTHR15909:SF0">
    <property type="entry name" value="LARGE RIBOSOMAL SUBUNIT PROTEIN BL35M"/>
    <property type="match status" value="1"/>
</dbReference>
<organism evidence="9 10">
    <name type="scientific">Aplysia californica</name>
    <name type="common">California sea hare</name>
    <dbReference type="NCBI Taxonomy" id="6500"/>
    <lineage>
        <taxon>Eukaryota</taxon>
        <taxon>Metazoa</taxon>
        <taxon>Spiralia</taxon>
        <taxon>Lophotrochozoa</taxon>
        <taxon>Mollusca</taxon>
        <taxon>Gastropoda</taxon>
        <taxon>Heterobranchia</taxon>
        <taxon>Euthyneura</taxon>
        <taxon>Tectipleura</taxon>
        <taxon>Aplysiida</taxon>
        <taxon>Aplysioidea</taxon>
        <taxon>Aplysiidae</taxon>
        <taxon>Aplysia</taxon>
    </lineage>
</organism>
<evidence type="ECO:0000256" key="5">
    <source>
        <dbReference type="ARBA" id="ARBA00023128"/>
    </source>
</evidence>
<accession>A0ABM0JYV0</accession>
<dbReference type="GeneID" id="101846232"/>
<dbReference type="RefSeq" id="XP_005104760.1">
    <property type="nucleotide sequence ID" value="XM_005104703.3"/>
</dbReference>
<dbReference type="SUPFAM" id="SSF143034">
    <property type="entry name" value="L35p-like"/>
    <property type="match status" value="1"/>
</dbReference>
<evidence type="ECO:0000256" key="8">
    <source>
        <dbReference type="ARBA" id="ARBA00035418"/>
    </source>
</evidence>
<dbReference type="Proteomes" id="UP000694888">
    <property type="component" value="Unplaced"/>
</dbReference>
<sequence length="180" mass="21145">MARVVTDLLSSASKLCAQGQLGISTLLSNARNGNVSALTSLRSFTSLSQGRPAVAPCMFQSQSLLQRKQENVSTTQVRTTTVEMKQWREGRVISRFYRLNWGGWIRTFGGRSRKLYMKTSKERWRLRQHVFVTKKQCKMLDKLVTEQWREPKFYVENAEYDPYHKRTNSYHFPNHRKFYP</sequence>
<comment type="subcellular location">
    <subcellularLocation>
        <location evidence="1">Mitochondrion</location>
    </subcellularLocation>
</comment>
<keyword evidence="3" id="KW-0809">Transit peptide</keyword>